<sequence length="144" mass="16056">MDDLVRWLGEQLDVDTEAARAAMVTLGDVEWYVTQDSDVGQYSVRSEPTCRAVARVSRIDGDSGERAAVLDGRAAAEHIATWGPARVLREIDAKRRILAEHALNGWACTTCDNGEVEQVFPCPTLRLLALPYADRPGYREEWRP</sequence>
<dbReference type="AlphaFoldDB" id="A0A6L6WUX9"/>
<dbReference type="Proteomes" id="UP000483802">
    <property type="component" value="Unassembled WGS sequence"/>
</dbReference>
<protein>
    <submittedName>
        <fullName evidence="1">Uncharacterized protein</fullName>
    </submittedName>
</protein>
<gene>
    <name evidence="1" type="ORF">GPA10_05115</name>
</gene>
<evidence type="ECO:0000313" key="1">
    <source>
        <dbReference type="EMBL" id="MVO84166.1"/>
    </source>
</evidence>
<accession>A0A6L6WUX9</accession>
<evidence type="ECO:0000313" key="2">
    <source>
        <dbReference type="Proteomes" id="UP000483802"/>
    </source>
</evidence>
<name>A0A6L6WUX9_9ACTN</name>
<comment type="caution">
    <text evidence="1">The sequence shown here is derived from an EMBL/GenBank/DDBJ whole genome shotgun (WGS) entry which is preliminary data.</text>
</comment>
<dbReference type="Pfam" id="PF19730">
    <property type="entry name" value="DUF6221"/>
    <property type="match status" value="1"/>
</dbReference>
<reference evidence="1 2" key="1">
    <citation type="submission" date="2019-11" db="EMBL/GenBank/DDBJ databases">
        <title>Streptomyces typhae sp. nov., a novel endophytic actinomycete isolated from the root of cattail pollen (Typha angustifolia L.).</title>
        <authorList>
            <person name="Peng C."/>
        </authorList>
    </citation>
    <scope>NUCLEOTIDE SEQUENCE [LARGE SCALE GENOMIC DNA]</scope>
    <source>
        <strain evidence="2">p1417</strain>
    </source>
</reference>
<dbReference type="InterPro" id="IPR046193">
    <property type="entry name" value="DUF6221"/>
</dbReference>
<dbReference type="RefSeq" id="WP_157164427.1">
    <property type="nucleotide sequence ID" value="NZ_WPNZ01000002.1"/>
</dbReference>
<keyword evidence="2" id="KW-1185">Reference proteome</keyword>
<dbReference type="EMBL" id="WPNZ01000002">
    <property type="protein sequence ID" value="MVO84166.1"/>
    <property type="molecule type" value="Genomic_DNA"/>
</dbReference>
<organism evidence="1 2">
    <name type="scientific">Streptomyces typhae</name>
    <dbReference type="NCBI Taxonomy" id="2681492"/>
    <lineage>
        <taxon>Bacteria</taxon>
        <taxon>Bacillati</taxon>
        <taxon>Actinomycetota</taxon>
        <taxon>Actinomycetes</taxon>
        <taxon>Kitasatosporales</taxon>
        <taxon>Streptomycetaceae</taxon>
        <taxon>Streptomyces</taxon>
    </lineage>
</organism>
<proteinExistence type="predicted"/>